<accession>A0AAX4PHQ9</accession>
<feature type="region of interest" description="Disordered" evidence="1">
    <location>
        <begin position="217"/>
        <end position="249"/>
    </location>
</feature>
<keyword evidence="3" id="KW-1185">Reference proteome</keyword>
<feature type="compositionally biased region" description="Basic and acidic residues" evidence="1">
    <location>
        <begin position="1"/>
        <end position="26"/>
    </location>
</feature>
<organism evidence="2 3">
    <name type="scientific">Chloropicon roscoffensis</name>
    <dbReference type="NCBI Taxonomy" id="1461544"/>
    <lineage>
        <taxon>Eukaryota</taxon>
        <taxon>Viridiplantae</taxon>
        <taxon>Chlorophyta</taxon>
        <taxon>Chloropicophyceae</taxon>
        <taxon>Chloropicales</taxon>
        <taxon>Chloropicaceae</taxon>
        <taxon>Chloropicon</taxon>
    </lineage>
</organism>
<gene>
    <name evidence="2" type="ORF">HKI87_12g70170</name>
</gene>
<evidence type="ECO:0000256" key="1">
    <source>
        <dbReference type="SAM" id="MobiDB-lite"/>
    </source>
</evidence>
<dbReference type="AlphaFoldDB" id="A0AAX4PHQ9"/>
<dbReference type="Proteomes" id="UP001472866">
    <property type="component" value="Chromosome 12"/>
</dbReference>
<feature type="compositionally biased region" description="Low complexity" evidence="1">
    <location>
        <begin position="120"/>
        <end position="129"/>
    </location>
</feature>
<proteinExistence type="predicted"/>
<dbReference type="InterPro" id="IPR053729">
    <property type="entry name" value="MAD2L1BP_domain_sf"/>
</dbReference>
<evidence type="ECO:0000313" key="2">
    <source>
        <dbReference type="EMBL" id="WZN65458.1"/>
    </source>
</evidence>
<feature type="compositionally biased region" description="Gly residues" evidence="1">
    <location>
        <begin position="223"/>
        <end position="233"/>
    </location>
</feature>
<feature type="region of interest" description="Disordered" evidence="1">
    <location>
        <begin position="1"/>
        <end position="37"/>
    </location>
</feature>
<reference evidence="2 3" key="1">
    <citation type="submission" date="2024-03" db="EMBL/GenBank/DDBJ databases">
        <title>Complete genome sequence of the green alga Chloropicon roscoffensis RCC1871.</title>
        <authorList>
            <person name="Lemieux C."/>
            <person name="Pombert J.-F."/>
            <person name="Otis C."/>
            <person name="Turmel M."/>
        </authorList>
    </citation>
    <scope>NUCLEOTIDE SEQUENCE [LARGE SCALE GENOMIC DNA]</scope>
    <source>
        <strain evidence="2 3">RCC1871</strain>
    </source>
</reference>
<protein>
    <submittedName>
        <fullName evidence="2">Uncharacterized protein</fullName>
    </submittedName>
</protein>
<dbReference type="Gene3D" id="3.30.900.20">
    <property type="match status" value="1"/>
</dbReference>
<dbReference type="EMBL" id="CP151512">
    <property type="protein sequence ID" value="WZN65458.1"/>
    <property type="molecule type" value="Genomic_DNA"/>
</dbReference>
<name>A0AAX4PHQ9_9CHLO</name>
<sequence>MPRVSRSREAARAEALRRETERRERSTALAQSRSAAADRDEVVHMMACDEPERTHVVYLPETESGWCLSSRSLSLVSREVLKFLLYMRGSLPHLYDAVAEAHYETAKEWTARRSRRGVDAPRAPQAPRPSSKVARFLQRADQVLGCLSEPNLFLGRAEGSDFEVLFVFGPSVRRPREAYLIRAQARAAGEEEPAVDRAARGLLTRVNRKLVTAIMEAEESRRGGGPSAGGRRGGALQRERNKGLGSNPKAHVLVRRREPAPIGAGFDGFFPQPGVDAEAMDPVVVELRLKSAEGGENASEGWGPWYQCSTVLGGIK</sequence>
<feature type="region of interest" description="Disordered" evidence="1">
    <location>
        <begin position="111"/>
        <end position="131"/>
    </location>
</feature>
<evidence type="ECO:0000313" key="3">
    <source>
        <dbReference type="Proteomes" id="UP001472866"/>
    </source>
</evidence>